<dbReference type="Proteomes" id="UP001430065">
    <property type="component" value="Unassembled WGS sequence"/>
</dbReference>
<feature type="region of interest" description="Disordered" evidence="1">
    <location>
        <begin position="305"/>
        <end position="325"/>
    </location>
</feature>
<comment type="caution">
    <text evidence="2">The sequence shown here is derived from an EMBL/GenBank/DDBJ whole genome shotgun (WGS) entry which is preliminary data.</text>
</comment>
<dbReference type="GO" id="GO:0032259">
    <property type="term" value="P:methylation"/>
    <property type="evidence" value="ECO:0007669"/>
    <property type="project" value="UniProtKB-KW"/>
</dbReference>
<reference evidence="2 3" key="1">
    <citation type="submission" date="2020-10" db="EMBL/GenBank/DDBJ databases">
        <title>Phylogeny of dyella-like bacteria.</title>
        <authorList>
            <person name="Fu J."/>
        </authorList>
    </citation>
    <scope>NUCLEOTIDE SEQUENCE [LARGE SCALE GENOMIC DNA]</scope>
    <source>
        <strain evidence="2 3">THG-B117</strain>
    </source>
</reference>
<keyword evidence="2" id="KW-0808">Transferase</keyword>
<gene>
    <name evidence="2" type="ORF">ISP20_10830</name>
</gene>
<evidence type="ECO:0000256" key="1">
    <source>
        <dbReference type="SAM" id="MobiDB-lite"/>
    </source>
</evidence>
<dbReference type="Pfam" id="PF13489">
    <property type="entry name" value="Methyltransf_23"/>
    <property type="match status" value="1"/>
</dbReference>
<proteinExistence type="predicted"/>
<sequence length="376" mass="43113">MDRRDSILKYIAKEQRGIEIGPWFGPLAPKRDGYQCLALDIADTDTLKRRASEDVRRPPEDIDRIEEVDLLGSSTDISELVKRRHQLGTFDYVVSSHNVEHMPNPIRFFQGCGRVLKQGGIISMAVPDRRACFDYFRPLTKLAEWIEASLEERNRPTFAQRFEFDTTFAQYDDGKQSVSSFHCKVQPSMVSAIFNLDTAFQQWLDRRQQKDPPYLDTHCWVFTPASFELLIRDSAYLGLIPFELVEISETAGNEFYVHLRATTSTHTLRPANYEAIRNSILRRVLDEAAVTSALRYDAELESKRAAEPDAQSVDAKHPHDGVEAEPAPVDTRLNVANLRIRQLEEAMAELHASSSWRLTEPLRRIVTHLRRLRASN</sequence>
<dbReference type="GO" id="GO:0008168">
    <property type="term" value="F:methyltransferase activity"/>
    <property type="evidence" value="ECO:0007669"/>
    <property type="project" value="UniProtKB-KW"/>
</dbReference>
<name>A0ABS2JRK5_9GAMM</name>
<protein>
    <submittedName>
        <fullName evidence="2">Methyltransferase domain-containing protein</fullName>
    </submittedName>
</protein>
<dbReference type="EMBL" id="JADIKC010000004">
    <property type="protein sequence ID" value="MBM7121649.1"/>
    <property type="molecule type" value="Genomic_DNA"/>
</dbReference>
<keyword evidence="2" id="KW-0489">Methyltransferase</keyword>
<keyword evidence="3" id="KW-1185">Reference proteome</keyword>
<organism evidence="2 3">
    <name type="scientific">Dyella kyungheensis</name>
    <dbReference type="NCBI Taxonomy" id="1242174"/>
    <lineage>
        <taxon>Bacteria</taxon>
        <taxon>Pseudomonadati</taxon>
        <taxon>Pseudomonadota</taxon>
        <taxon>Gammaproteobacteria</taxon>
        <taxon>Lysobacterales</taxon>
        <taxon>Rhodanobacteraceae</taxon>
        <taxon>Dyella</taxon>
    </lineage>
</organism>
<evidence type="ECO:0000313" key="3">
    <source>
        <dbReference type="Proteomes" id="UP001430065"/>
    </source>
</evidence>
<dbReference type="SUPFAM" id="SSF53335">
    <property type="entry name" value="S-adenosyl-L-methionine-dependent methyltransferases"/>
    <property type="match status" value="1"/>
</dbReference>
<accession>A0ABS2JRK5</accession>
<dbReference type="Gene3D" id="3.40.50.150">
    <property type="entry name" value="Vaccinia Virus protein VP39"/>
    <property type="match status" value="1"/>
</dbReference>
<evidence type="ECO:0000313" key="2">
    <source>
        <dbReference type="EMBL" id="MBM7121649.1"/>
    </source>
</evidence>
<dbReference type="InterPro" id="IPR029063">
    <property type="entry name" value="SAM-dependent_MTases_sf"/>
</dbReference>
<dbReference type="RefSeq" id="WP_204636107.1">
    <property type="nucleotide sequence ID" value="NZ_JADIKC010000004.1"/>
</dbReference>